<gene>
    <name evidence="3" type="ORF">BegalDRAFT_1634</name>
</gene>
<organism evidence="3 4">
    <name type="scientific">Beggiatoa alba B18LD</name>
    <dbReference type="NCBI Taxonomy" id="395493"/>
    <lineage>
        <taxon>Bacteria</taxon>
        <taxon>Pseudomonadati</taxon>
        <taxon>Pseudomonadota</taxon>
        <taxon>Gammaproteobacteria</taxon>
        <taxon>Thiotrichales</taxon>
        <taxon>Thiotrichaceae</taxon>
        <taxon>Beggiatoa</taxon>
    </lineage>
</organism>
<keyword evidence="1" id="KW-0812">Transmembrane</keyword>
<dbReference type="InterPro" id="IPR000326">
    <property type="entry name" value="PAP2/HPO"/>
</dbReference>
<keyword evidence="1" id="KW-1133">Transmembrane helix</keyword>
<evidence type="ECO:0000259" key="2">
    <source>
        <dbReference type="Pfam" id="PF01569"/>
    </source>
</evidence>
<dbReference type="STRING" id="395493.BegalDRAFT_1634"/>
<dbReference type="Gene3D" id="1.20.144.10">
    <property type="entry name" value="Phosphatidic acid phosphatase type 2/haloperoxidase"/>
    <property type="match status" value="1"/>
</dbReference>
<evidence type="ECO:0000256" key="1">
    <source>
        <dbReference type="SAM" id="Phobius"/>
    </source>
</evidence>
<dbReference type="CDD" id="cd03396">
    <property type="entry name" value="PAP2_like_6"/>
    <property type="match status" value="1"/>
</dbReference>
<feature type="transmembrane region" description="Helical" evidence="1">
    <location>
        <begin position="164"/>
        <end position="182"/>
    </location>
</feature>
<dbReference type="HOGENOM" id="CLU_070327_2_0_6"/>
<feature type="transmembrane region" description="Helical" evidence="1">
    <location>
        <begin position="105"/>
        <end position="126"/>
    </location>
</feature>
<accession>I3CFX0</accession>
<feature type="domain" description="Phosphatidic acid phosphatase type 2/haloperoxidase" evidence="2">
    <location>
        <begin position="106"/>
        <end position="237"/>
    </location>
</feature>
<evidence type="ECO:0000313" key="3">
    <source>
        <dbReference type="EMBL" id="EIJ42513.1"/>
    </source>
</evidence>
<keyword evidence="1" id="KW-0472">Membrane</keyword>
<sequence>MPTHIDIDESQRLDSQAFHSRYLLVTFILLITAAPFLEWTGIDIWLQDQFYHAELARWLVDKDAPLAKFIFYDGIKKLFVLFAVFLLIILIFIRKLPRLLPYRRGLIIVWLAMLFVPAVVGGLKAVTNVPCPKDLSHYQGTYPYVTILTPYPENFQQKESIKCFPAGHASGGFALLALFFLFKTRRNKWLAVAGALTIAWSIGLYKMLIGDHFLSHTVTTMLLAWLLILIIARLVYRVAVNRQK</sequence>
<feature type="transmembrane region" description="Helical" evidence="1">
    <location>
        <begin position="75"/>
        <end position="93"/>
    </location>
</feature>
<feature type="transmembrane region" description="Helical" evidence="1">
    <location>
        <begin position="189"/>
        <end position="208"/>
    </location>
</feature>
<feature type="transmembrane region" description="Helical" evidence="1">
    <location>
        <begin position="214"/>
        <end position="236"/>
    </location>
</feature>
<dbReference type="RefSeq" id="WP_002685521.1">
    <property type="nucleotide sequence ID" value="NZ_JH600070.1"/>
</dbReference>
<dbReference type="SUPFAM" id="SSF48317">
    <property type="entry name" value="Acid phosphatase/Vanadium-dependent haloperoxidase"/>
    <property type="match status" value="1"/>
</dbReference>
<protein>
    <submittedName>
        <fullName evidence="3">PAP2 (Acid phosphatase) superfamily protein</fullName>
    </submittedName>
</protein>
<dbReference type="Proteomes" id="UP000005744">
    <property type="component" value="Unassembled WGS sequence"/>
</dbReference>
<dbReference type="InterPro" id="IPR036938">
    <property type="entry name" value="PAP2/HPO_sf"/>
</dbReference>
<evidence type="ECO:0000313" key="4">
    <source>
        <dbReference type="Proteomes" id="UP000005744"/>
    </source>
</evidence>
<keyword evidence="4" id="KW-1185">Reference proteome</keyword>
<feature type="transmembrane region" description="Helical" evidence="1">
    <location>
        <begin position="22"/>
        <end position="42"/>
    </location>
</feature>
<dbReference type="OrthoDB" id="7348799at2"/>
<name>I3CFX0_9GAMM</name>
<dbReference type="Pfam" id="PF01569">
    <property type="entry name" value="PAP2"/>
    <property type="match status" value="1"/>
</dbReference>
<dbReference type="eggNOG" id="COG3907">
    <property type="taxonomic scope" value="Bacteria"/>
</dbReference>
<dbReference type="AlphaFoldDB" id="I3CFX0"/>
<dbReference type="EMBL" id="JH600070">
    <property type="protein sequence ID" value="EIJ42513.1"/>
    <property type="molecule type" value="Genomic_DNA"/>
</dbReference>
<reference evidence="3 4" key="1">
    <citation type="submission" date="2011-11" db="EMBL/GenBank/DDBJ databases">
        <title>Improved High-Quality Draft sequence of Beggiatoa alba B18lD.</title>
        <authorList>
            <consortium name="US DOE Joint Genome Institute"/>
            <person name="Lucas S."/>
            <person name="Han J."/>
            <person name="Lapidus A."/>
            <person name="Cheng J.-F."/>
            <person name="Goodwin L."/>
            <person name="Pitluck S."/>
            <person name="Peters L."/>
            <person name="Mikhailova N."/>
            <person name="Held B."/>
            <person name="Detter J.C."/>
            <person name="Han C."/>
            <person name="Tapia R."/>
            <person name="Land M."/>
            <person name="Hauser L."/>
            <person name="Kyrpides N."/>
            <person name="Ivanova N."/>
            <person name="Pagani I."/>
            <person name="Samuel K."/>
            <person name="Teske A."/>
            <person name="Mueller J."/>
            <person name="Woyke T."/>
        </authorList>
    </citation>
    <scope>NUCLEOTIDE SEQUENCE [LARGE SCALE GENOMIC DNA]</scope>
    <source>
        <strain evidence="3 4">B18LD</strain>
    </source>
</reference>
<proteinExistence type="predicted"/>